<sequence length="344" mass="38777">MKRNFFNFVQDQWSQVPPVIRADLSGQTVVVVGANVGIGLEASIHFASMNPEQLIIACRSESKGKEAVKEITRRTGYSNIKLWLIDLASFTSVREFADRFDREAGPLDILVMNAAVATGKYEVTMDGWETSIQVNYLSTTLLPLLLLPRMVEAGKKHHKPARLITVVSDSHYSTLIPHDVQASPNPLSMFSSREYCTSEKFRGRYPQSKLLNILHIRALVARLRPLSLVPVTPVMPNPGFCYSALRREFASSWMFWFMEKLLAWPAEYGARQLVFAALGNRGSNVDEEAMRGAYVSRGATKEESDWVIGEEGKRTQELVWDETMEILKGIDPRVERVLGEYMTA</sequence>
<keyword evidence="3" id="KW-1185">Reference proteome</keyword>
<dbReference type="OMA" id="WYMALAD"/>
<dbReference type="EMBL" id="JH711590">
    <property type="protein sequence ID" value="EIW74962.1"/>
    <property type="molecule type" value="Genomic_DNA"/>
</dbReference>
<dbReference type="OrthoDB" id="542013at2759"/>
<dbReference type="Gene3D" id="3.40.50.720">
    <property type="entry name" value="NAD(P)-binding Rossmann-like Domain"/>
    <property type="match status" value="1"/>
</dbReference>
<dbReference type="PANTHER" id="PTHR43157:SF31">
    <property type="entry name" value="PHOSPHATIDYLINOSITOL-GLYCAN BIOSYNTHESIS CLASS F PROTEIN"/>
    <property type="match status" value="1"/>
</dbReference>
<reference evidence="3" key="1">
    <citation type="journal article" date="2012" name="Science">
        <title>The Paleozoic origin of enzymatic lignin decomposition reconstructed from 31 fungal genomes.</title>
        <authorList>
            <person name="Floudas D."/>
            <person name="Binder M."/>
            <person name="Riley R."/>
            <person name="Barry K."/>
            <person name="Blanchette R.A."/>
            <person name="Henrissat B."/>
            <person name="Martinez A.T."/>
            <person name="Otillar R."/>
            <person name="Spatafora J.W."/>
            <person name="Yadav J.S."/>
            <person name="Aerts A."/>
            <person name="Benoit I."/>
            <person name="Boyd A."/>
            <person name="Carlson A."/>
            <person name="Copeland A."/>
            <person name="Coutinho P.M."/>
            <person name="de Vries R.P."/>
            <person name="Ferreira P."/>
            <person name="Findley K."/>
            <person name="Foster B."/>
            <person name="Gaskell J."/>
            <person name="Glotzer D."/>
            <person name="Gorecki P."/>
            <person name="Heitman J."/>
            <person name="Hesse C."/>
            <person name="Hori C."/>
            <person name="Igarashi K."/>
            <person name="Jurgens J.A."/>
            <person name="Kallen N."/>
            <person name="Kersten P."/>
            <person name="Kohler A."/>
            <person name="Kuees U."/>
            <person name="Kumar T.K.A."/>
            <person name="Kuo A."/>
            <person name="LaButti K."/>
            <person name="Larrondo L.F."/>
            <person name="Lindquist E."/>
            <person name="Ling A."/>
            <person name="Lombard V."/>
            <person name="Lucas S."/>
            <person name="Lundell T."/>
            <person name="Martin R."/>
            <person name="McLaughlin D.J."/>
            <person name="Morgenstern I."/>
            <person name="Morin E."/>
            <person name="Murat C."/>
            <person name="Nagy L.G."/>
            <person name="Nolan M."/>
            <person name="Ohm R.A."/>
            <person name="Patyshakuliyeva A."/>
            <person name="Rokas A."/>
            <person name="Ruiz-Duenas F.J."/>
            <person name="Sabat G."/>
            <person name="Salamov A."/>
            <person name="Samejima M."/>
            <person name="Schmutz J."/>
            <person name="Slot J.C."/>
            <person name="St John F."/>
            <person name="Stenlid J."/>
            <person name="Sun H."/>
            <person name="Sun S."/>
            <person name="Syed K."/>
            <person name="Tsang A."/>
            <person name="Wiebenga A."/>
            <person name="Young D."/>
            <person name="Pisabarro A."/>
            <person name="Eastwood D.C."/>
            <person name="Martin F."/>
            <person name="Cullen D."/>
            <person name="Grigoriev I.V."/>
            <person name="Hibbett D.S."/>
        </authorList>
    </citation>
    <scope>NUCLEOTIDE SEQUENCE [LARGE SCALE GENOMIC DNA]</scope>
    <source>
        <strain evidence="3">RWD-64-598 SS2</strain>
    </source>
</reference>
<dbReference type="GeneID" id="19200418"/>
<dbReference type="InterPro" id="IPR002347">
    <property type="entry name" value="SDR_fam"/>
</dbReference>
<dbReference type="InterPro" id="IPR036291">
    <property type="entry name" value="NAD(P)-bd_dom_sf"/>
</dbReference>
<evidence type="ECO:0000313" key="2">
    <source>
        <dbReference type="EMBL" id="EIW74962.1"/>
    </source>
</evidence>
<protein>
    <submittedName>
        <fullName evidence="2">Short-chain dehydrogenase</fullName>
    </submittedName>
</protein>
<dbReference type="Pfam" id="PF00106">
    <property type="entry name" value="adh_short"/>
    <property type="match status" value="1"/>
</dbReference>
<keyword evidence="1" id="KW-0560">Oxidoreductase</keyword>
<gene>
    <name evidence="2" type="ORF">CONPUDRAFT_132561</name>
</gene>
<dbReference type="RefSeq" id="XP_007775013.1">
    <property type="nucleotide sequence ID" value="XM_007776823.1"/>
</dbReference>
<dbReference type="KEGG" id="cput:CONPUDRAFT_132561"/>
<organism evidence="2 3">
    <name type="scientific">Coniophora puteana (strain RWD-64-598)</name>
    <name type="common">Brown rot fungus</name>
    <dbReference type="NCBI Taxonomy" id="741705"/>
    <lineage>
        <taxon>Eukaryota</taxon>
        <taxon>Fungi</taxon>
        <taxon>Dikarya</taxon>
        <taxon>Basidiomycota</taxon>
        <taxon>Agaricomycotina</taxon>
        <taxon>Agaricomycetes</taxon>
        <taxon>Agaricomycetidae</taxon>
        <taxon>Boletales</taxon>
        <taxon>Coniophorineae</taxon>
        <taxon>Coniophoraceae</taxon>
        <taxon>Coniophora</taxon>
    </lineage>
</organism>
<comment type="caution">
    <text evidence="2">The sequence shown here is derived from an EMBL/GenBank/DDBJ whole genome shotgun (WGS) entry which is preliminary data.</text>
</comment>
<name>A0A5M3M6I4_CONPW</name>
<evidence type="ECO:0000313" key="3">
    <source>
        <dbReference type="Proteomes" id="UP000053558"/>
    </source>
</evidence>
<dbReference type="PANTHER" id="PTHR43157">
    <property type="entry name" value="PHOSPHATIDYLINOSITOL-GLYCAN BIOSYNTHESIS CLASS F PROTEIN-RELATED"/>
    <property type="match status" value="1"/>
</dbReference>
<dbReference type="AlphaFoldDB" id="A0A5M3M6I4"/>
<accession>A0A5M3M6I4</accession>
<dbReference type="Proteomes" id="UP000053558">
    <property type="component" value="Unassembled WGS sequence"/>
</dbReference>
<evidence type="ECO:0000256" key="1">
    <source>
        <dbReference type="ARBA" id="ARBA00023002"/>
    </source>
</evidence>
<proteinExistence type="predicted"/>
<dbReference type="SUPFAM" id="SSF51735">
    <property type="entry name" value="NAD(P)-binding Rossmann-fold domains"/>
    <property type="match status" value="1"/>
</dbReference>
<dbReference type="GO" id="GO:0016491">
    <property type="term" value="F:oxidoreductase activity"/>
    <property type="evidence" value="ECO:0007669"/>
    <property type="project" value="UniProtKB-KW"/>
</dbReference>